<keyword evidence="3" id="KW-1185">Reference proteome</keyword>
<gene>
    <name evidence="2" type="ORF">BN2476_210024</name>
</gene>
<accession>A0A1N7RVE3</accession>
<name>A0A1N7RVE3_9BURK</name>
<comment type="caution">
    <text evidence="2">The sequence shown here is derived from an EMBL/GenBank/DDBJ whole genome shotgun (WGS) entry which is preliminary data.</text>
</comment>
<evidence type="ECO:0000313" key="3">
    <source>
        <dbReference type="Proteomes" id="UP000195569"/>
    </source>
</evidence>
<reference evidence="2" key="1">
    <citation type="submission" date="2016-12" db="EMBL/GenBank/DDBJ databases">
        <authorList>
            <person name="Moulin L."/>
        </authorList>
    </citation>
    <scope>NUCLEOTIDE SEQUENCE [LARGE SCALE GENOMIC DNA]</scope>
    <source>
        <strain evidence="2">STM 7183</strain>
    </source>
</reference>
<sequence>MSRRPLTCRKSPSCTRMESSGYRTVSARRMEGSTSGASGAKHPRFSSPVTCSWRPSSSASTVSTCRSRCEILSTRARPDEVRLSPLLGCRTNNCTEYVDSKSSIAPEMEDWEILDSLAAIAIDWCFAADSMYASCLRVNFIPPPRDSD</sequence>
<dbReference type="EMBL" id="CYGY02000021">
    <property type="protein sequence ID" value="SIT39064.1"/>
    <property type="molecule type" value="Genomic_DNA"/>
</dbReference>
<feature type="region of interest" description="Disordered" evidence="1">
    <location>
        <begin position="1"/>
        <end position="48"/>
    </location>
</feature>
<dbReference type="Proteomes" id="UP000195569">
    <property type="component" value="Unassembled WGS sequence"/>
</dbReference>
<proteinExistence type="predicted"/>
<protein>
    <submittedName>
        <fullName evidence="2">Uncharacterized protein</fullName>
    </submittedName>
</protein>
<dbReference type="AlphaFoldDB" id="A0A1N7RVE3"/>
<evidence type="ECO:0000313" key="2">
    <source>
        <dbReference type="EMBL" id="SIT39064.1"/>
    </source>
</evidence>
<feature type="compositionally biased region" description="Polar residues" evidence="1">
    <location>
        <begin position="10"/>
        <end position="23"/>
    </location>
</feature>
<evidence type="ECO:0000256" key="1">
    <source>
        <dbReference type="SAM" id="MobiDB-lite"/>
    </source>
</evidence>
<organism evidence="2 3">
    <name type="scientific">Paraburkholderia piptadeniae</name>
    <dbReference type="NCBI Taxonomy" id="1701573"/>
    <lineage>
        <taxon>Bacteria</taxon>
        <taxon>Pseudomonadati</taxon>
        <taxon>Pseudomonadota</taxon>
        <taxon>Betaproteobacteria</taxon>
        <taxon>Burkholderiales</taxon>
        <taxon>Burkholderiaceae</taxon>
        <taxon>Paraburkholderia</taxon>
    </lineage>
</organism>